<evidence type="ECO:0000256" key="1">
    <source>
        <dbReference type="ARBA" id="ARBA00011900"/>
    </source>
</evidence>
<evidence type="ECO:0000313" key="10">
    <source>
        <dbReference type="EMBL" id="PPS21296.1"/>
    </source>
</evidence>
<keyword evidence="4" id="KW-0949">S-adenosyl-L-methionine</keyword>
<keyword evidence="2" id="KW-0489">Methyltransferase</keyword>
<dbReference type="GO" id="GO:0004519">
    <property type="term" value="F:endonuclease activity"/>
    <property type="evidence" value="ECO:0007669"/>
    <property type="project" value="UniProtKB-KW"/>
</dbReference>
<keyword evidence="5" id="KW-0680">Restriction system</keyword>
<accession>A0ABX5B211</accession>
<sequence length="1076" mass="124720">MKKNNSVKNINTQNNNFKFDEPYNKQKWAEHFGENFKEEYGSVAGEEEIIEKNKDFLNKIIWIGDLNINENEVIGVFEVYIKNTRLASRVKISRICSRILMSGSYGKGIFFILYEDNKNNYRVSYVKHDKTGIKGENGLIIMKDDYSNPKRYTFLLGEGIKVHTPASRITSDIFGSVESIENAFSVEGVNKEFYKGVKEYFEKIHNDIIKYFDKDENKAKEFALRFLGRVLFCWFLREKELIPNEILNSGVFENLKYKKNYYSDVLEDLFFNVLNMDMEKRKFSKERVIYNYEKAIPFLNGGLFSKKEDDEAVKSIDDEIIKGLFEFFEMYNFTVDESAPFDVEISIDPEMLGRIFENLLAEINPETKESARKETGSFYTPREIVDYMVMEAIKLYLYKKMPDMVKNKIDRIFDVDESVEYTDEERKGILKNIHDMIILDPACGSGAFPLGILQRVFNVIDKLDPNHEYYKNYVIDKLPSGAKAEFKKLYDAKKFSYAYKLDILQSMIHGVDIQPIAIEVSKLRAFLSLVVDEKKEKKEHNLGIRTLPNLEFQFLCTNALIGVDFNIKKGTFEYSVLEGIKTMMKNISEMFYVASSLEEKERVKIKFEEFREFVKNSAFIDESIKAKILSWCPFDNKSAEFFSPLVQFGIDRDFDIVIGNPPYIQLQGMAKGLKEMYQNAGYESFKSTGDIYQLFYEKCLGLLSDDGVASLITSNKWMRAGYGASTREYFYKNADVFRIIDLGAGRFESATVDVNIIFYSKTKEKHTRGERSFEGVTYSGSLKEIASAEFDAVVSEAGREWVIMSGLERSIFNKISRHKALKDWDISIYRGIITGLSEAFFIDEKTKNNLIKEDAKSEELIKPLIRGRDVKKYLLKYSNTYIINTHNGIKEKNIPPINIKDYPAIKKHLDKYYKQLEKRQDKGETPYNLRNCAYLEEFEKDKIVWTPVNGIYSFAYVEAGYYFNNSLFMITDNNNDTNKLKYLLAILNTATLKFGSLITPLTEVGQYTYGSKEFMQTVPIPEADSKTKNNITKLVDQIIILKKQDKDTTPLEKKIDEIVYSLYGLSDEEVKVVEGY</sequence>
<keyword evidence="11" id="KW-1185">Reference proteome</keyword>
<comment type="caution">
    <text evidence="10">The sequence shown here is derived from an EMBL/GenBank/DDBJ whole genome shotgun (WGS) entry which is preliminary data.</text>
</comment>
<gene>
    <name evidence="10" type="ORF">DJ52_11715</name>
</gene>
<evidence type="ECO:0000313" key="11">
    <source>
        <dbReference type="Proteomes" id="UP000238924"/>
    </source>
</evidence>
<feature type="domain" description="Type II methyltransferase M.TaqI-like" evidence="8">
    <location>
        <begin position="508"/>
        <end position="743"/>
    </location>
</feature>
<evidence type="ECO:0000256" key="3">
    <source>
        <dbReference type="ARBA" id="ARBA00022679"/>
    </source>
</evidence>
<dbReference type="SUPFAM" id="SSF53335">
    <property type="entry name" value="S-adenosyl-L-methionine-dependent methyltransferases"/>
    <property type="match status" value="1"/>
</dbReference>
<evidence type="ECO:0000259" key="9">
    <source>
        <dbReference type="Pfam" id="PF12950"/>
    </source>
</evidence>
<dbReference type="PANTHER" id="PTHR33841">
    <property type="entry name" value="DNA METHYLTRANSFERASE YEEA-RELATED"/>
    <property type="match status" value="1"/>
</dbReference>
<dbReference type="RefSeq" id="WP_104618952.1">
    <property type="nucleotide sequence ID" value="NZ_JJMJ01000210.1"/>
</dbReference>
<proteinExistence type="predicted"/>
<dbReference type="InterPro" id="IPR025931">
    <property type="entry name" value="TaqI_C"/>
</dbReference>
<dbReference type="EC" id="2.1.1.72" evidence="1"/>
<evidence type="ECO:0000256" key="2">
    <source>
        <dbReference type="ARBA" id="ARBA00022603"/>
    </source>
</evidence>
<keyword evidence="6" id="KW-0238">DNA-binding</keyword>
<feature type="domain" description="TaqI-like C-terminal specificity" evidence="9">
    <location>
        <begin position="862"/>
        <end position="994"/>
    </location>
</feature>
<dbReference type="InterPro" id="IPR050953">
    <property type="entry name" value="N4_N6_ade-DNA_methylase"/>
</dbReference>
<dbReference type="PANTHER" id="PTHR33841:SF1">
    <property type="entry name" value="DNA METHYLTRANSFERASE A"/>
    <property type="match status" value="1"/>
</dbReference>
<evidence type="ECO:0000256" key="7">
    <source>
        <dbReference type="ARBA" id="ARBA00047942"/>
    </source>
</evidence>
<evidence type="ECO:0000256" key="6">
    <source>
        <dbReference type="ARBA" id="ARBA00023125"/>
    </source>
</evidence>
<dbReference type="InterPro" id="IPR029063">
    <property type="entry name" value="SAM-dependent_MTases_sf"/>
</dbReference>
<organism evidence="10 11">
    <name type="scientific">Brachyspira murdochii</name>
    <dbReference type="NCBI Taxonomy" id="84378"/>
    <lineage>
        <taxon>Bacteria</taxon>
        <taxon>Pseudomonadati</taxon>
        <taxon>Spirochaetota</taxon>
        <taxon>Spirochaetia</taxon>
        <taxon>Brachyspirales</taxon>
        <taxon>Brachyspiraceae</taxon>
        <taxon>Brachyspira</taxon>
    </lineage>
</organism>
<evidence type="ECO:0000256" key="5">
    <source>
        <dbReference type="ARBA" id="ARBA00022747"/>
    </source>
</evidence>
<keyword evidence="10" id="KW-0378">Hydrolase</keyword>
<dbReference type="InterPro" id="IPR002052">
    <property type="entry name" value="DNA_methylase_N6_adenine_CS"/>
</dbReference>
<dbReference type="Gene3D" id="3.40.50.150">
    <property type="entry name" value="Vaccinia Virus protein VP39"/>
    <property type="match status" value="1"/>
</dbReference>
<dbReference type="InterPro" id="IPR011639">
    <property type="entry name" value="MethylTrfase_TaqI-like_dom"/>
</dbReference>
<comment type="catalytic activity">
    <reaction evidence="7">
        <text>a 2'-deoxyadenosine in DNA + S-adenosyl-L-methionine = an N(6)-methyl-2'-deoxyadenosine in DNA + S-adenosyl-L-homocysteine + H(+)</text>
        <dbReference type="Rhea" id="RHEA:15197"/>
        <dbReference type="Rhea" id="RHEA-COMP:12418"/>
        <dbReference type="Rhea" id="RHEA-COMP:12419"/>
        <dbReference type="ChEBI" id="CHEBI:15378"/>
        <dbReference type="ChEBI" id="CHEBI:57856"/>
        <dbReference type="ChEBI" id="CHEBI:59789"/>
        <dbReference type="ChEBI" id="CHEBI:90615"/>
        <dbReference type="ChEBI" id="CHEBI:90616"/>
        <dbReference type="EC" id="2.1.1.72"/>
    </reaction>
</comment>
<reference evidence="10 11" key="1">
    <citation type="submission" date="2014-04" db="EMBL/GenBank/DDBJ databases">
        <title>Whole genome sequence of 'Brachyspira hampsonii' D13-03603F2.</title>
        <authorList>
            <person name="Patterson A.H."/>
            <person name="Chaban B."/>
            <person name="Fernando C."/>
            <person name="Harding J.C."/>
            <person name="Hill J.E."/>
        </authorList>
    </citation>
    <scope>NUCLEOTIDE SEQUENCE [LARGE SCALE GENOMIC DNA]</scope>
    <source>
        <strain evidence="10 11">D13-03603F2</strain>
    </source>
</reference>
<name>A0ABX5B211_9SPIR</name>
<dbReference type="PROSITE" id="PS00092">
    <property type="entry name" value="N6_MTASE"/>
    <property type="match status" value="1"/>
</dbReference>
<evidence type="ECO:0000259" key="8">
    <source>
        <dbReference type="Pfam" id="PF07669"/>
    </source>
</evidence>
<keyword evidence="10" id="KW-0255">Endonuclease</keyword>
<dbReference type="Pfam" id="PF07669">
    <property type="entry name" value="Eco57I"/>
    <property type="match status" value="1"/>
</dbReference>
<keyword evidence="10" id="KW-0540">Nuclease</keyword>
<evidence type="ECO:0000256" key="4">
    <source>
        <dbReference type="ARBA" id="ARBA00022691"/>
    </source>
</evidence>
<keyword evidence="3" id="KW-0808">Transferase</keyword>
<dbReference type="Pfam" id="PF12950">
    <property type="entry name" value="TaqI_C"/>
    <property type="match status" value="1"/>
</dbReference>
<dbReference type="Proteomes" id="UP000238924">
    <property type="component" value="Unassembled WGS sequence"/>
</dbReference>
<dbReference type="EMBL" id="JJMJ01000210">
    <property type="protein sequence ID" value="PPS21296.1"/>
    <property type="molecule type" value="Genomic_DNA"/>
</dbReference>
<protein>
    <recommendedName>
        <fullName evidence="1">site-specific DNA-methyltransferase (adenine-specific)</fullName>
        <ecNumber evidence="1">2.1.1.72</ecNumber>
    </recommendedName>
</protein>
<dbReference type="PRINTS" id="PR00507">
    <property type="entry name" value="N12N6MTFRASE"/>
</dbReference>